<dbReference type="GO" id="GO:0006508">
    <property type="term" value="P:proteolysis"/>
    <property type="evidence" value="ECO:0007669"/>
    <property type="project" value="UniProtKB-KW"/>
</dbReference>
<dbReference type="PANTHER" id="PTHR42987">
    <property type="entry name" value="PEPTIDASE S49"/>
    <property type="match status" value="1"/>
</dbReference>
<evidence type="ECO:0000313" key="7">
    <source>
        <dbReference type="EMBL" id="ODR99825.1"/>
    </source>
</evidence>
<dbReference type="CDD" id="cd07023">
    <property type="entry name" value="S49_Sppa_N_C"/>
    <property type="match status" value="1"/>
</dbReference>
<reference evidence="7 8" key="1">
    <citation type="journal article" date="2016" name="Environ. Microbiol.">
        <title>New Methyloceanibacter diversity from North Sea sediments includes methanotroph containing solely the soluble methane monooxygenase.</title>
        <authorList>
            <person name="Vekeman B."/>
            <person name="Kerckhof F.M."/>
            <person name="Cremers G."/>
            <person name="de Vos P."/>
            <person name="Vandamme P."/>
            <person name="Boon N."/>
            <person name="Op den Camp H.J."/>
            <person name="Heylen K."/>
        </authorList>
    </citation>
    <scope>NUCLEOTIDE SEQUENCE [LARGE SCALE GENOMIC DNA]</scope>
    <source>
        <strain evidence="7 8">R-67174</strain>
    </source>
</reference>
<organism evidence="7 8">
    <name type="scientific">Methyloceanibacter methanicus</name>
    <dbReference type="NCBI Taxonomy" id="1774968"/>
    <lineage>
        <taxon>Bacteria</taxon>
        <taxon>Pseudomonadati</taxon>
        <taxon>Pseudomonadota</taxon>
        <taxon>Alphaproteobacteria</taxon>
        <taxon>Hyphomicrobiales</taxon>
        <taxon>Hyphomicrobiaceae</taxon>
        <taxon>Methyloceanibacter</taxon>
    </lineage>
</organism>
<dbReference type="Proteomes" id="UP000094501">
    <property type="component" value="Unassembled WGS sequence"/>
</dbReference>
<dbReference type="InterPro" id="IPR004635">
    <property type="entry name" value="Pept_S49_SppA"/>
</dbReference>
<feature type="transmembrane region" description="Helical" evidence="5">
    <location>
        <begin position="20"/>
        <end position="39"/>
    </location>
</feature>
<keyword evidence="5" id="KW-0812">Transmembrane</keyword>
<dbReference type="InterPro" id="IPR002142">
    <property type="entry name" value="Peptidase_S49"/>
</dbReference>
<evidence type="ECO:0000256" key="3">
    <source>
        <dbReference type="ARBA" id="ARBA00022801"/>
    </source>
</evidence>
<dbReference type="RefSeq" id="WP_069436670.1">
    <property type="nucleotide sequence ID" value="NZ_LPWG01000010.1"/>
</dbReference>
<evidence type="ECO:0000256" key="2">
    <source>
        <dbReference type="ARBA" id="ARBA00022670"/>
    </source>
</evidence>
<evidence type="ECO:0000313" key="8">
    <source>
        <dbReference type="Proteomes" id="UP000094501"/>
    </source>
</evidence>
<keyword evidence="4" id="KW-0720">Serine protease</keyword>
<dbReference type="STRING" id="1774968.AUC68_01400"/>
<dbReference type="EMBL" id="LPWG01000010">
    <property type="protein sequence ID" value="ODR99825.1"/>
    <property type="molecule type" value="Genomic_DNA"/>
</dbReference>
<keyword evidence="8" id="KW-1185">Reference proteome</keyword>
<dbReference type="GO" id="GO:0004252">
    <property type="term" value="F:serine-type endopeptidase activity"/>
    <property type="evidence" value="ECO:0007669"/>
    <property type="project" value="InterPro"/>
</dbReference>
<name>A0A1E3W1Z9_9HYPH</name>
<keyword evidence="5" id="KW-0472">Membrane</keyword>
<keyword evidence="3" id="KW-0378">Hydrolase</keyword>
<dbReference type="GO" id="GO:0004176">
    <property type="term" value="F:ATP-dependent peptidase activity"/>
    <property type="evidence" value="ECO:0007669"/>
    <property type="project" value="InterPro"/>
</dbReference>
<evidence type="ECO:0000259" key="6">
    <source>
        <dbReference type="Pfam" id="PF01343"/>
    </source>
</evidence>
<dbReference type="SUPFAM" id="SSF52096">
    <property type="entry name" value="ClpP/crotonase"/>
    <property type="match status" value="1"/>
</dbReference>
<dbReference type="PANTHER" id="PTHR42987:SF6">
    <property type="entry name" value="PROTEINASE IV"/>
    <property type="match status" value="1"/>
</dbReference>
<dbReference type="AlphaFoldDB" id="A0A1E3W1Z9"/>
<feature type="domain" description="Peptidase S49" evidence="6">
    <location>
        <begin position="108"/>
        <end position="258"/>
    </location>
</feature>
<gene>
    <name evidence="7" type="ORF">AUC68_01400</name>
</gene>
<dbReference type="Gene3D" id="3.90.226.10">
    <property type="entry name" value="2-enoyl-CoA Hydratase, Chain A, domain 1"/>
    <property type="match status" value="1"/>
</dbReference>
<evidence type="ECO:0000256" key="1">
    <source>
        <dbReference type="ARBA" id="ARBA00008683"/>
    </source>
</evidence>
<dbReference type="InterPro" id="IPR001907">
    <property type="entry name" value="ClpP"/>
</dbReference>
<dbReference type="NCBIfam" id="TIGR00706">
    <property type="entry name" value="SppA_dom"/>
    <property type="match status" value="1"/>
</dbReference>
<dbReference type="Pfam" id="PF01343">
    <property type="entry name" value="Peptidase_S49"/>
    <property type="match status" value="1"/>
</dbReference>
<dbReference type="OrthoDB" id="9764363at2"/>
<sequence>MSLDAERVVERRRLKRRVSIWRIAAVLLAVLFVGVLLMGDQQAGRSGGILPHVARITIDGVITNDRKVINLLNKVGKADQVKAVILEVNSPGGTTTGGEALYDAIRRVAKKKPVVATCGTLATSAAYIVALATDRIFVYGNTITGSVGVIFQWANVTELMKTLGIQFEDVKSGSLKAVPSPFEPTTEEARAVTEEMVEDAMAWFVGLVKTRREIDPADIPGLTEGRIYSGRQAVEYKLADQIGDELAARNWLVKERGVQEGLRIRQWKPRKEEEGFFGLVMDSVASAFGVSGSKVAALLDQAAAVLELDGLVSVWHPASH</sequence>
<comment type="similarity">
    <text evidence="1">Belongs to the peptidase S49 family.</text>
</comment>
<evidence type="ECO:0000256" key="5">
    <source>
        <dbReference type="SAM" id="Phobius"/>
    </source>
</evidence>
<dbReference type="InterPro" id="IPR029045">
    <property type="entry name" value="ClpP/crotonase-like_dom_sf"/>
</dbReference>
<evidence type="ECO:0000256" key="4">
    <source>
        <dbReference type="ARBA" id="ARBA00022825"/>
    </source>
</evidence>
<protein>
    <recommendedName>
        <fullName evidence="6">Peptidase S49 domain-containing protein</fullName>
    </recommendedName>
</protein>
<proteinExistence type="inferred from homology"/>
<accession>A0A1E3W1Z9</accession>
<keyword evidence="5" id="KW-1133">Transmembrane helix</keyword>
<keyword evidence="2" id="KW-0645">Protease</keyword>
<comment type="caution">
    <text evidence="7">The sequence shown here is derived from an EMBL/GenBank/DDBJ whole genome shotgun (WGS) entry which is preliminary data.</text>
</comment>
<dbReference type="PRINTS" id="PR00127">
    <property type="entry name" value="CLPPROTEASEP"/>
</dbReference>
<dbReference type="InterPro" id="IPR047272">
    <property type="entry name" value="S49_SppA_C"/>
</dbReference>
<dbReference type="Gene3D" id="6.20.330.10">
    <property type="match status" value="1"/>
</dbReference>